<gene>
    <name evidence="1" type="ORF">CISG_09231</name>
</gene>
<dbReference type="AlphaFoldDB" id="A0A0J8RCK5"/>
<evidence type="ECO:0000313" key="2">
    <source>
        <dbReference type="Proteomes" id="UP000054559"/>
    </source>
</evidence>
<reference evidence="2" key="1">
    <citation type="journal article" date="2010" name="Genome Res.">
        <title>Population genomic sequencing of Coccidioides fungi reveals recent hybridization and transposon control.</title>
        <authorList>
            <person name="Neafsey D.E."/>
            <person name="Barker B.M."/>
            <person name="Sharpton T.J."/>
            <person name="Stajich J.E."/>
            <person name="Park D.J."/>
            <person name="Whiston E."/>
            <person name="Hung C.-Y."/>
            <person name="McMahan C."/>
            <person name="White J."/>
            <person name="Sykes S."/>
            <person name="Heiman D."/>
            <person name="Young S."/>
            <person name="Zeng Q."/>
            <person name="Abouelleil A."/>
            <person name="Aftuck L."/>
            <person name="Bessette D."/>
            <person name="Brown A."/>
            <person name="FitzGerald M."/>
            <person name="Lui A."/>
            <person name="Macdonald J.P."/>
            <person name="Priest M."/>
            <person name="Orbach M.J."/>
            <person name="Galgiani J.N."/>
            <person name="Kirkland T.N."/>
            <person name="Cole G.T."/>
            <person name="Birren B.W."/>
            <person name="Henn M.R."/>
            <person name="Taylor J.W."/>
            <person name="Rounsley S.D."/>
        </authorList>
    </citation>
    <scope>NUCLEOTIDE SEQUENCE [LARGE SCALE GENOMIC DNA]</scope>
    <source>
        <strain evidence="2">RMSCC 3703</strain>
    </source>
</reference>
<organism evidence="1 2">
    <name type="scientific">Coccidioides immitis RMSCC 3703</name>
    <dbReference type="NCBI Taxonomy" id="454286"/>
    <lineage>
        <taxon>Eukaryota</taxon>
        <taxon>Fungi</taxon>
        <taxon>Dikarya</taxon>
        <taxon>Ascomycota</taxon>
        <taxon>Pezizomycotina</taxon>
        <taxon>Eurotiomycetes</taxon>
        <taxon>Eurotiomycetidae</taxon>
        <taxon>Onygenales</taxon>
        <taxon>Onygenaceae</taxon>
        <taxon>Coccidioides</taxon>
    </lineage>
</organism>
<protein>
    <submittedName>
        <fullName evidence="1">Uncharacterized protein</fullName>
    </submittedName>
</protein>
<sequence length="231" mass="25978">MTVERTAVETVVDDGLTIPLFRPGIVMSDQRSAQGSPGHLFLFNPRLPYTADRHRYSSAAEPNPSAGWHASVPFMNIEVRRGMTTPICSPLIQKKKKEPQHQNAHLFSSSMSSSLYMTDHGSYAREVMYGRIEWVWCISAVFQCNQLMEYILELYGGTWVGILAIVTLWVRNKGAHMCETGDSKGPMYGYPKKITSIAGRSIQRSGQFPYVSSMLDRLHLAVGYQKPETIQ</sequence>
<evidence type="ECO:0000313" key="1">
    <source>
        <dbReference type="EMBL" id="KMU81618.1"/>
    </source>
</evidence>
<name>A0A0J8RCK5_COCIT</name>
<accession>A0A0J8RCK5</accession>
<proteinExistence type="predicted"/>
<dbReference type="EMBL" id="DS268206">
    <property type="protein sequence ID" value="KMU81618.1"/>
    <property type="molecule type" value="Genomic_DNA"/>
</dbReference>
<dbReference type="Proteomes" id="UP000054559">
    <property type="component" value="Unassembled WGS sequence"/>
</dbReference>